<protein>
    <submittedName>
        <fullName evidence="1">Uncharacterized protein</fullName>
    </submittedName>
</protein>
<reference evidence="1 2" key="1">
    <citation type="journal article" date="2019" name="Commun. Biol.">
        <title>The bagworm genome reveals a unique fibroin gene that provides high tensile strength.</title>
        <authorList>
            <person name="Kono N."/>
            <person name="Nakamura H."/>
            <person name="Ohtoshi R."/>
            <person name="Tomita M."/>
            <person name="Numata K."/>
            <person name="Arakawa K."/>
        </authorList>
    </citation>
    <scope>NUCLEOTIDE SEQUENCE [LARGE SCALE GENOMIC DNA]</scope>
</reference>
<dbReference type="Proteomes" id="UP000299102">
    <property type="component" value="Unassembled WGS sequence"/>
</dbReference>
<organism evidence="1 2">
    <name type="scientific">Eumeta variegata</name>
    <name type="common">Bagworm moth</name>
    <name type="synonym">Eumeta japonica</name>
    <dbReference type="NCBI Taxonomy" id="151549"/>
    <lineage>
        <taxon>Eukaryota</taxon>
        <taxon>Metazoa</taxon>
        <taxon>Ecdysozoa</taxon>
        <taxon>Arthropoda</taxon>
        <taxon>Hexapoda</taxon>
        <taxon>Insecta</taxon>
        <taxon>Pterygota</taxon>
        <taxon>Neoptera</taxon>
        <taxon>Endopterygota</taxon>
        <taxon>Lepidoptera</taxon>
        <taxon>Glossata</taxon>
        <taxon>Ditrysia</taxon>
        <taxon>Tineoidea</taxon>
        <taxon>Psychidae</taxon>
        <taxon>Oiketicinae</taxon>
        <taxon>Eumeta</taxon>
    </lineage>
</organism>
<dbReference type="EMBL" id="BGZK01000191">
    <property type="protein sequence ID" value="GBP27251.1"/>
    <property type="molecule type" value="Genomic_DNA"/>
</dbReference>
<dbReference type="AlphaFoldDB" id="A0A4C1ULC4"/>
<comment type="caution">
    <text evidence="1">The sequence shown here is derived from an EMBL/GenBank/DDBJ whole genome shotgun (WGS) entry which is preliminary data.</text>
</comment>
<sequence>MARGRGIRNLNFVDEYLLLSASALVEMETLVSGRRSGRTALLRKPPRTMSAIARCDARGVRGRVRTAHDFIVYTPQTVQTMKRLVRYALPRMPTCFFLEMT</sequence>
<keyword evidence="2" id="KW-1185">Reference proteome</keyword>
<proteinExistence type="predicted"/>
<accession>A0A4C1ULC4</accession>
<evidence type="ECO:0000313" key="1">
    <source>
        <dbReference type="EMBL" id="GBP27251.1"/>
    </source>
</evidence>
<gene>
    <name evidence="1" type="ORF">EVAR_77265_1</name>
</gene>
<evidence type="ECO:0000313" key="2">
    <source>
        <dbReference type="Proteomes" id="UP000299102"/>
    </source>
</evidence>
<name>A0A4C1ULC4_EUMVA</name>